<dbReference type="RefSeq" id="WP_221524611.1">
    <property type="nucleotide sequence ID" value="NZ_JACHMI010000001.1"/>
</dbReference>
<evidence type="ECO:0000313" key="2">
    <source>
        <dbReference type="EMBL" id="MBB6546138.1"/>
    </source>
</evidence>
<organism evidence="2 3">
    <name type="scientific">Nonomuraea rubra</name>
    <dbReference type="NCBI Taxonomy" id="46180"/>
    <lineage>
        <taxon>Bacteria</taxon>
        <taxon>Bacillati</taxon>
        <taxon>Actinomycetota</taxon>
        <taxon>Actinomycetes</taxon>
        <taxon>Streptosporangiales</taxon>
        <taxon>Streptosporangiaceae</taxon>
        <taxon>Nonomuraea</taxon>
    </lineage>
</organism>
<dbReference type="InterPro" id="IPR006311">
    <property type="entry name" value="TAT_signal"/>
</dbReference>
<reference evidence="2 3" key="1">
    <citation type="submission" date="2020-08" db="EMBL/GenBank/DDBJ databases">
        <title>Sequencing the genomes of 1000 actinobacteria strains.</title>
        <authorList>
            <person name="Klenk H.-P."/>
        </authorList>
    </citation>
    <scope>NUCLEOTIDE SEQUENCE [LARGE SCALE GENOMIC DNA]</scope>
    <source>
        <strain evidence="2 3">DSM 43768</strain>
    </source>
</reference>
<dbReference type="Pfam" id="PF13539">
    <property type="entry name" value="Peptidase_M15_4"/>
    <property type="match status" value="1"/>
</dbReference>
<name>A0A7X0NMG8_9ACTN</name>
<evidence type="ECO:0000259" key="1">
    <source>
        <dbReference type="Pfam" id="PF13539"/>
    </source>
</evidence>
<proteinExistence type="predicted"/>
<accession>A0A7X0NMG8</accession>
<evidence type="ECO:0000313" key="3">
    <source>
        <dbReference type="Proteomes" id="UP000565579"/>
    </source>
</evidence>
<dbReference type="EMBL" id="JACHMI010000001">
    <property type="protein sequence ID" value="MBB6546138.1"/>
    <property type="molecule type" value="Genomic_DNA"/>
</dbReference>
<dbReference type="Proteomes" id="UP000565579">
    <property type="component" value="Unassembled WGS sequence"/>
</dbReference>
<dbReference type="InterPro" id="IPR039561">
    <property type="entry name" value="Peptidase_M15C"/>
</dbReference>
<dbReference type="AlphaFoldDB" id="A0A7X0NMG8"/>
<gene>
    <name evidence="2" type="ORF">HD593_000933</name>
</gene>
<sequence>MEFQNQLEGTSASALSRRFFFRGAIGVIGAASASWAVSSPASASAAGAVATDSSRRSSVRYSANGWPVLVGENRAGRKVEQEEDLSWAPAWLISGSSANVTLRIGEVATVLLHVAARFHYEIGTLEDGDVVGYRPLGDTRLSAAESNHSSGTAIDIKPGWYPSGSRGGFFPQELAVIRDILDECEGVVQWGGDVDRAPAEGHFEIGVPPGDIRLVRVAEKIQGWNQKPGVGAGRR</sequence>
<comment type="caution">
    <text evidence="2">The sequence shown here is derived from an EMBL/GenBank/DDBJ whole genome shotgun (WGS) entry which is preliminary data.</text>
</comment>
<keyword evidence="3" id="KW-1185">Reference proteome</keyword>
<feature type="domain" description="Peptidase M15C" evidence="1">
    <location>
        <begin position="143"/>
        <end position="205"/>
    </location>
</feature>
<protein>
    <recommendedName>
        <fullName evidence="1">Peptidase M15C domain-containing protein</fullName>
    </recommendedName>
</protein>
<dbReference type="PROSITE" id="PS51318">
    <property type="entry name" value="TAT"/>
    <property type="match status" value="1"/>
</dbReference>